<dbReference type="EMBL" id="JBHULC010000038">
    <property type="protein sequence ID" value="MFD2523411.1"/>
    <property type="molecule type" value="Genomic_DNA"/>
</dbReference>
<protein>
    <submittedName>
        <fullName evidence="2">DUF6962 family protein</fullName>
    </submittedName>
</protein>
<dbReference type="Proteomes" id="UP001597510">
    <property type="component" value="Unassembled WGS sequence"/>
</dbReference>
<feature type="transmembrane region" description="Helical" evidence="1">
    <location>
        <begin position="119"/>
        <end position="140"/>
    </location>
</feature>
<evidence type="ECO:0000313" key="2">
    <source>
        <dbReference type="EMBL" id="MFD2523411.1"/>
    </source>
</evidence>
<evidence type="ECO:0000313" key="3">
    <source>
        <dbReference type="Proteomes" id="UP001597510"/>
    </source>
</evidence>
<keyword evidence="3" id="KW-1185">Reference proteome</keyword>
<feature type="transmembrane region" description="Helical" evidence="1">
    <location>
        <begin position="95"/>
        <end position="113"/>
    </location>
</feature>
<proteinExistence type="predicted"/>
<feature type="transmembrane region" description="Helical" evidence="1">
    <location>
        <begin position="177"/>
        <end position="194"/>
    </location>
</feature>
<keyword evidence="1" id="KW-0472">Membrane</keyword>
<gene>
    <name evidence="2" type="ORF">ACFSR2_21115</name>
</gene>
<dbReference type="Pfam" id="PF22285">
    <property type="entry name" value="DUF6962"/>
    <property type="match status" value="1"/>
</dbReference>
<keyword evidence="1" id="KW-0812">Transmembrane</keyword>
<comment type="caution">
    <text evidence="2">The sequence shown here is derived from an EMBL/GenBank/DDBJ whole genome shotgun (WGS) entry which is preliminary data.</text>
</comment>
<sequence length="198" mass="21639">MEISHAISDIVLALVGVFVFFRYLFKLDLVACLLWEAFVLSVTVAAAFGAVRFLGASTYALIVSEFFQHLAGTVGAFSLVFVTLFLVLKKPVPVNFAYVVVGLGFIAFTVVRLTDNMQVLNAVLTVSIPLVLLMGVWALIKGERSIGAWLILAVVALVMGTYNKSFMPNTIIDSIDVYHYLLAISLFCFGRAASHQVH</sequence>
<organism evidence="2 3">
    <name type="scientific">Emticicia soli</name>
    <dbReference type="NCBI Taxonomy" id="2027878"/>
    <lineage>
        <taxon>Bacteria</taxon>
        <taxon>Pseudomonadati</taxon>
        <taxon>Bacteroidota</taxon>
        <taxon>Cytophagia</taxon>
        <taxon>Cytophagales</taxon>
        <taxon>Leadbetterellaceae</taxon>
        <taxon>Emticicia</taxon>
    </lineage>
</organism>
<keyword evidence="1" id="KW-1133">Transmembrane helix</keyword>
<evidence type="ECO:0000256" key="1">
    <source>
        <dbReference type="SAM" id="Phobius"/>
    </source>
</evidence>
<dbReference type="InterPro" id="IPR054235">
    <property type="entry name" value="DUF6962"/>
</dbReference>
<accession>A0ABW5JC90</accession>
<feature type="transmembrane region" description="Helical" evidence="1">
    <location>
        <begin position="66"/>
        <end position="88"/>
    </location>
</feature>
<name>A0ABW5JC90_9BACT</name>
<dbReference type="RefSeq" id="WP_340233178.1">
    <property type="nucleotide sequence ID" value="NZ_JBBEWC010000001.1"/>
</dbReference>
<feature type="transmembrane region" description="Helical" evidence="1">
    <location>
        <begin position="6"/>
        <end position="25"/>
    </location>
</feature>
<reference evidence="3" key="1">
    <citation type="journal article" date="2019" name="Int. J. Syst. Evol. Microbiol.">
        <title>The Global Catalogue of Microorganisms (GCM) 10K type strain sequencing project: providing services to taxonomists for standard genome sequencing and annotation.</title>
        <authorList>
            <consortium name="The Broad Institute Genomics Platform"/>
            <consortium name="The Broad Institute Genome Sequencing Center for Infectious Disease"/>
            <person name="Wu L."/>
            <person name="Ma J."/>
        </authorList>
    </citation>
    <scope>NUCLEOTIDE SEQUENCE [LARGE SCALE GENOMIC DNA]</scope>
    <source>
        <strain evidence="3">KCTC 52344</strain>
    </source>
</reference>
<feature type="transmembrane region" description="Helical" evidence="1">
    <location>
        <begin position="147"/>
        <end position="165"/>
    </location>
</feature>
<feature type="transmembrane region" description="Helical" evidence="1">
    <location>
        <begin position="32"/>
        <end position="54"/>
    </location>
</feature>